<dbReference type="STRING" id="314230.DSM3645_02518"/>
<dbReference type="AlphaFoldDB" id="A3ZVG7"/>
<feature type="transmembrane region" description="Helical" evidence="1">
    <location>
        <begin position="37"/>
        <end position="57"/>
    </location>
</feature>
<gene>
    <name evidence="2" type="ORF">DSM3645_02518</name>
</gene>
<organism evidence="2 3">
    <name type="scientific">Blastopirellula marina DSM 3645</name>
    <dbReference type="NCBI Taxonomy" id="314230"/>
    <lineage>
        <taxon>Bacteria</taxon>
        <taxon>Pseudomonadati</taxon>
        <taxon>Planctomycetota</taxon>
        <taxon>Planctomycetia</taxon>
        <taxon>Pirellulales</taxon>
        <taxon>Pirellulaceae</taxon>
        <taxon>Blastopirellula</taxon>
    </lineage>
</organism>
<keyword evidence="1" id="KW-1133">Transmembrane helix</keyword>
<reference evidence="2 3" key="1">
    <citation type="submission" date="2006-02" db="EMBL/GenBank/DDBJ databases">
        <authorList>
            <person name="Amann R."/>
            <person name="Ferriera S."/>
            <person name="Johnson J."/>
            <person name="Kravitz S."/>
            <person name="Halpern A."/>
            <person name="Remington K."/>
            <person name="Beeson K."/>
            <person name="Tran B."/>
            <person name="Rogers Y.-H."/>
            <person name="Friedman R."/>
            <person name="Venter J.C."/>
        </authorList>
    </citation>
    <scope>NUCLEOTIDE SEQUENCE [LARGE SCALE GENOMIC DNA]</scope>
    <source>
        <strain evidence="2 3">DSM 3645</strain>
    </source>
</reference>
<proteinExistence type="predicted"/>
<accession>A3ZVG7</accession>
<comment type="caution">
    <text evidence="2">The sequence shown here is derived from an EMBL/GenBank/DDBJ whole genome shotgun (WGS) entry which is preliminary data.</text>
</comment>
<feature type="transmembrane region" description="Helical" evidence="1">
    <location>
        <begin position="133"/>
        <end position="156"/>
    </location>
</feature>
<name>A3ZVG7_9BACT</name>
<keyword evidence="1" id="KW-0472">Membrane</keyword>
<dbReference type="OrthoDB" id="282488at2"/>
<sequence>MFEFRTFEEAFARDGGQNGSPAPPKILRRRKSLGKRIVFYAANLVLMPIVALVYLTVGAEGLRVIMPIFQMRLYKLPVPGAGMLRNYDGFDRLDLSMLMALILFIAVTLLWIRVFKELQEMGEITRQRSRNPILFYLLTGIAAIILLGDAGIFYVGLDSQTSSSWSEAPSYVAPAATVLYMAGLALIGAWHADYSHSPTV</sequence>
<dbReference type="Proteomes" id="UP000004358">
    <property type="component" value="Unassembled WGS sequence"/>
</dbReference>
<dbReference type="RefSeq" id="WP_002654098.1">
    <property type="nucleotide sequence ID" value="NZ_CH672377.1"/>
</dbReference>
<evidence type="ECO:0000313" key="2">
    <source>
        <dbReference type="EMBL" id="EAQ79313.1"/>
    </source>
</evidence>
<feature type="transmembrane region" description="Helical" evidence="1">
    <location>
        <begin position="168"/>
        <end position="190"/>
    </location>
</feature>
<keyword evidence="1" id="KW-0812">Transmembrane</keyword>
<feature type="transmembrane region" description="Helical" evidence="1">
    <location>
        <begin position="95"/>
        <end position="112"/>
    </location>
</feature>
<dbReference type="EMBL" id="AANZ01000014">
    <property type="protein sequence ID" value="EAQ79313.1"/>
    <property type="molecule type" value="Genomic_DNA"/>
</dbReference>
<protein>
    <submittedName>
        <fullName evidence="2">Uncharacterized protein</fullName>
    </submittedName>
</protein>
<evidence type="ECO:0000313" key="3">
    <source>
        <dbReference type="Proteomes" id="UP000004358"/>
    </source>
</evidence>
<dbReference type="HOGENOM" id="CLU_1363989_0_0_0"/>
<evidence type="ECO:0000256" key="1">
    <source>
        <dbReference type="SAM" id="Phobius"/>
    </source>
</evidence>